<dbReference type="GO" id="GO:0020037">
    <property type="term" value="F:heme binding"/>
    <property type="evidence" value="ECO:0007669"/>
    <property type="project" value="InterPro"/>
</dbReference>
<dbReference type="EMBL" id="DNAN01000184">
    <property type="protein sequence ID" value="HAW75151.1"/>
    <property type="molecule type" value="Genomic_DNA"/>
</dbReference>
<dbReference type="KEGG" id="aal:EP13_02160"/>
<accession>A0A075P2L6</accession>
<name>A0A075P2L6_9ALTE</name>
<dbReference type="GeneID" id="78253747"/>
<evidence type="ECO:0000313" key="5">
    <source>
        <dbReference type="Proteomes" id="UP000056090"/>
    </source>
</evidence>
<evidence type="ECO:0000259" key="1">
    <source>
        <dbReference type="Pfam" id="PF07700"/>
    </source>
</evidence>
<protein>
    <submittedName>
        <fullName evidence="2">2,4-dihydroxyhept-2-ene-1,7-dioic acid aldolase</fullName>
    </submittedName>
</protein>
<reference evidence="2 5" key="1">
    <citation type="submission" date="2014-06" db="EMBL/GenBank/DDBJ databases">
        <title>Genomes of Alteromonas australica, a world apart.</title>
        <authorList>
            <person name="Gonzaga A."/>
            <person name="Lopez-Perez M."/>
            <person name="Rodriguez-Valera F."/>
        </authorList>
    </citation>
    <scope>NUCLEOTIDE SEQUENCE [LARGE SCALE GENOMIC DNA]</scope>
    <source>
        <strain evidence="2 5">H 17</strain>
    </source>
</reference>
<dbReference type="InterPro" id="IPR011644">
    <property type="entry name" value="Heme_NO-bd"/>
</dbReference>
<evidence type="ECO:0000313" key="4">
    <source>
        <dbReference type="EMBL" id="HBU49747.1"/>
    </source>
</evidence>
<dbReference type="Proteomes" id="UP000263517">
    <property type="component" value="Unassembled WGS sequence"/>
</dbReference>
<dbReference type="KEGG" id="aaus:EP12_02265"/>
<dbReference type="EMBL" id="DONK01000007">
    <property type="protein sequence ID" value="HBU49747.1"/>
    <property type="molecule type" value="Genomic_DNA"/>
</dbReference>
<dbReference type="AlphaFoldDB" id="A0A075P2L6"/>
<dbReference type="PATRIC" id="fig|589873.4.peg.485"/>
<proteinExistence type="predicted"/>
<dbReference type="SUPFAM" id="SSF111126">
    <property type="entry name" value="Ligand-binding domain in the NO signalling and Golgi transport"/>
    <property type="match status" value="1"/>
</dbReference>
<dbReference type="Gene3D" id="3.90.1520.10">
    <property type="entry name" value="H-NOX domain"/>
    <property type="match status" value="1"/>
</dbReference>
<dbReference type="eggNOG" id="COG1719">
    <property type="taxonomic scope" value="Bacteria"/>
</dbReference>
<dbReference type="Proteomes" id="UP000056090">
    <property type="component" value="Chromosome"/>
</dbReference>
<dbReference type="Pfam" id="PF07700">
    <property type="entry name" value="HNOB"/>
    <property type="match status" value="1"/>
</dbReference>
<feature type="domain" description="Heme NO-binding" evidence="1">
    <location>
        <begin position="3"/>
        <end position="159"/>
    </location>
</feature>
<evidence type="ECO:0000313" key="2">
    <source>
        <dbReference type="EMBL" id="AIF97592.1"/>
    </source>
</evidence>
<dbReference type="OrthoDB" id="7266652at2"/>
<dbReference type="Proteomes" id="UP000264779">
    <property type="component" value="Unassembled WGS sequence"/>
</dbReference>
<dbReference type="EMBL" id="CP008849">
    <property type="protein sequence ID" value="AIF97592.1"/>
    <property type="molecule type" value="Genomic_DNA"/>
</dbReference>
<sequence length="179" mass="20360">MLGIVFTSLIDMLEDKVSPEFADEVIVEANLTNDGAYTAVGYYPFEEMQKIVGILVQKTGKSANDLLRDFGYYLFGKLSTVHGDVLAGADDVLHMLEYLDGDIHVQVRKLYPDADLPRFTVISRTDSTMRLRYYSERELYPLAEGLMDGAAHYFDCELERETHQLDTPHTYEFSLKVIS</sequence>
<dbReference type="InterPro" id="IPR024096">
    <property type="entry name" value="NO_sig/Golgi_transp_ligand-bd"/>
</dbReference>
<evidence type="ECO:0000313" key="6">
    <source>
        <dbReference type="Proteomes" id="UP000263517"/>
    </source>
</evidence>
<evidence type="ECO:0000313" key="3">
    <source>
        <dbReference type="EMBL" id="HAW75151.1"/>
    </source>
</evidence>
<organism evidence="2 5">
    <name type="scientific">Alteromonas australica</name>
    <dbReference type="NCBI Taxonomy" id="589873"/>
    <lineage>
        <taxon>Bacteria</taxon>
        <taxon>Pseudomonadati</taxon>
        <taxon>Pseudomonadota</taxon>
        <taxon>Gammaproteobacteria</taxon>
        <taxon>Alteromonadales</taxon>
        <taxon>Alteromonadaceae</taxon>
        <taxon>Alteromonas/Salinimonas group</taxon>
        <taxon>Alteromonas</taxon>
    </lineage>
</organism>
<dbReference type="STRING" id="589873.EP12_02265"/>
<dbReference type="InterPro" id="IPR038158">
    <property type="entry name" value="H-NOX_domain_sf"/>
</dbReference>
<keyword evidence="5" id="KW-1185">Reference proteome</keyword>
<gene>
    <name evidence="3" type="ORF">DCW74_05360</name>
    <name evidence="4" type="ORF">DEB45_00695</name>
    <name evidence="2" type="ORF">EP13_02160</name>
</gene>
<evidence type="ECO:0000313" key="7">
    <source>
        <dbReference type="Proteomes" id="UP000264779"/>
    </source>
</evidence>
<dbReference type="RefSeq" id="WP_044055765.1">
    <property type="nucleotide sequence ID" value="NZ_CAJXAX010000012.1"/>
</dbReference>
<reference evidence="6 7" key="2">
    <citation type="journal article" date="2018" name="Nat. Biotechnol.">
        <title>A standardized bacterial taxonomy based on genome phylogeny substantially revises the tree of life.</title>
        <authorList>
            <person name="Parks D.H."/>
            <person name="Chuvochina M."/>
            <person name="Waite D.W."/>
            <person name="Rinke C."/>
            <person name="Skarshewski A."/>
            <person name="Chaumeil P.A."/>
            <person name="Hugenholtz P."/>
        </authorList>
    </citation>
    <scope>NUCLEOTIDE SEQUENCE [LARGE SCALE GENOMIC DNA]</scope>
    <source>
        <strain evidence="4">UBA11621</strain>
        <strain evidence="3">UBA11978</strain>
    </source>
</reference>